<dbReference type="AlphaFoldDB" id="A0AAD5RTP4"/>
<reference evidence="1" key="1">
    <citation type="submission" date="2022-07" db="EMBL/GenBank/DDBJ databases">
        <title>Draft genome sequence of Zalerion maritima ATCC 34329, a (micro)plastics degrading marine fungus.</title>
        <authorList>
            <person name="Paco A."/>
            <person name="Goncalves M.F.M."/>
            <person name="Rocha-Santos T.A.P."/>
            <person name="Alves A."/>
        </authorList>
    </citation>
    <scope>NUCLEOTIDE SEQUENCE</scope>
    <source>
        <strain evidence="1">ATCC 34329</strain>
    </source>
</reference>
<sequence length="166" mass="18133">MGSPAPGPRLKAFLPKELLLAPATRRGRGTDAESKDADVRPAGLCRIRRQRPQCPCRSAHLEMARWGGGLGEGSGKGVFSCLEAQPADITRESCLCWFLVGLGFLHVDWGFDGVEIAEDYAGEGAIVEEERDNRWEVVRCKLDDTESRDQSGFGIEAVCRDGLQAQ</sequence>
<dbReference type="Proteomes" id="UP001201980">
    <property type="component" value="Unassembled WGS sequence"/>
</dbReference>
<comment type="caution">
    <text evidence="1">The sequence shown here is derived from an EMBL/GenBank/DDBJ whole genome shotgun (WGS) entry which is preliminary data.</text>
</comment>
<evidence type="ECO:0000313" key="2">
    <source>
        <dbReference type="Proteomes" id="UP001201980"/>
    </source>
</evidence>
<accession>A0AAD5RTP4</accession>
<proteinExistence type="predicted"/>
<protein>
    <submittedName>
        <fullName evidence="1">Uncharacterized protein</fullName>
    </submittedName>
</protein>
<dbReference type="EMBL" id="JAKWBI020000068">
    <property type="protein sequence ID" value="KAJ2903887.1"/>
    <property type="molecule type" value="Genomic_DNA"/>
</dbReference>
<keyword evidence="2" id="KW-1185">Reference proteome</keyword>
<evidence type="ECO:0000313" key="1">
    <source>
        <dbReference type="EMBL" id="KAJ2903887.1"/>
    </source>
</evidence>
<gene>
    <name evidence="1" type="ORF">MKZ38_009173</name>
</gene>
<name>A0AAD5RTP4_9PEZI</name>
<organism evidence="1 2">
    <name type="scientific">Zalerion maritima</name>
    <dbReference type="NCBI Taxonomy" id="339359"/>
    <lineage>
        <taxon>Eukaryota</taxon>
        <taxon>Fungi</taxon>
        <taxon>Dikarya</taxon>
        <taxon>Ascomycota</taxon>
        <taxon>Pezizomycotina</taxon>
        <taxon>Sordariomycetes</taxon>
        <taxon>Lulworthiomycetidae</taxon>
        <taxon>Lulworthiales</taxon>
        <taxon>Lulworthiaceae</taxon>
        <taxon>Zalerion</taxon>
    </lineage>
</organism>